<dbReference type="AlphaFoldDB" id="A0A179D4L3"/>
<dbReference type="Gene3D" id="1.10.287.110">
    <property type="entry name" value="DnaJ domain"/>
    <property type="match status" value="1"/>
</dbReference>
<protein>
    <submittedName>
        <fullName evidence="2">Heat shock protein</fullName>
    </submittedName>
</protein>
<name>A0A179D4L3_9BACT</name>
<dbReference type="STRING" id="999894.TDIS_0933"/>
<evidence type="ECO:0000259" key="1">
    <source>
        <dbReference type="PROSITE" id="PS50076"/>
    </source>
</evidence>
<keyword evidence="3" id="KW-1185">Reference proteome</keyword>
<feature type="domain" description="J" evidence="1">
    <location>
        <begin position="33"/>
        <end position="86"/>
    </location>
</feature>
<evidence type="ECO:0000313" key="3">
    <source>
        <dbReference type="Proteomes" id="UP000078390"/>
    </source>
</evidence>
<dbReference type="Proteomes" id="UP000078390">
    <property type="component" value="Unassembled WGS sequence"/>
</dbReference>
<dbReference type="InterPro" id="IPR036869">
    <property type="entry name" value="J_dom_sf"/>
</dbReference>
<dbReference type="SMART" id="SM00271">
    <property type="entry name" value="DnaJ"/>
    <property type="match status" value="1"/>
</dbReference>
<dbReference type="SUPFAM" id="SSF46565">
    <property type="entry name" value="Chaperone J-domain"/>
    <property type="match status" value="1"/>
</dbReference>
<gene>
    <name evidence="2" type="ORF">TDIS_0933</name>
</gene>
<dbReference type="InterPro" id="IPR001623">
    <property type="entry name" value="DnaJ_domain"/>
</dbReference>
<dbReference type="Pfam" id="PF00226">
    <property type="entry name" value="DnaJ"/>
    <property type="match status" value="1"/>
</dbReference>
<keyword evidence="2" id="KW-0346">Stress response</keyword>
<sequence length="124" mass="14561">MRLPESFIFLPTSLKKITVNRTMTPNKWEKLEAARRLLKLPRETSRAEIREAYRRLAASFHPDRGGDPEKMKALNEAYNLLMEYCEHYRIELTPNDRGASAEEWWVIHFGEDPVWAGKRGSKNE</sequence>
<dbReference type="PROSITE" id="PS50076">
    <property type="entry name" value="DNAJ_2"/>
    <property type="match status" value="1"/>
</dbReference>
<organism evidence="2 3">
    <name type="scientific">Thermosulfurimonas dismutans</name>
    <dbReference type="NCBI Taxonomy" id="999894"/>
    <lineage>
        <taxon>Bacteria</taxon>
        <taxon>Pseudomonadati</taxon>
        <taxon>Thermodesulfobacteriota</taxon>
        <taxon>Thermodesulfobacteria</taxon>
        <taxon>Thermodesulfobacteriales</taxon>
        <taxon>Thermodesulfobacteriaceae</taxon>
        <taxon>Thermosulfurimonas</taxon>
    </lineage>
</organism>
<accession>A0A179D4L3</accession>
<comment type="caution">
    <text evidence="2">The sequence shown here is derived from an EMBL/GenBank/DDBJ whole genome shotgun (WGS) entry which is preliminary data.</text>
</comment>
<proteinExistence type="predicted"/>
<dbReference type="EMBL" id="LWLG01000004">
    <property type="protein sequence ID" value="OAQ21007.1"/>
    <property type="molecule type" value="Genomic_DNA"/>
</dbReference>
<dbReference type="CDD" id="cd06257">
    <property type="entry name" value="DnaJ"/>
    <property type="match status" value="1"/>
</dbReference>
<reference evidence="2 3" key="1">
    <citation type="submission" date="2016-04" db="EMBL/GenBank/DDBJ databases">
        <title>Genome analysis of Thermosulfurimonas dismutans, the first thermophilic sulfur-disproportionating bacterium of the phylum Thermodesulfobacteria.</title>
        <authorList>
            <person name="Mardanov A.V."/>
            <person name="Beletsky A.V."/>
            <person name="Kadnikov V.V."/>
            <person name="Slobodkin A.I."/>
            <person name="Ravin N.V."/>
        </authorList>
    </citation>
    <scope>NUCLEOTIDE SEQUENCE [LARGE SCALE GENOMIC DNA]</scope>
    <source>
        <strain evidence="2 3">S95</strain>
    </source>
</reference>
<evidence type="ECO:0000313" key="2">
    <source>
        <dbReference type="EMBL" id="OAQ21007.1"/>
    </source>
</evidence>